<name>A0A839NBD6_9MICO</name>
<dbReference type="InterPro" id="IPR036812">
    <property type="entry name" value="NAD(P)_OxRdtase_dom_sf"/>
</dbReference>
<sequence>MSDQDNSQVPTVGLRGQDGEVPIPQLGFGVWQVPDEEVAAAVTEALRAGYRLIDTAAAYNNEAGVGQAIADSGLGEDDVFLTTKVWNSDHGYDDTLRSFTASRERLARPVDLYLVHWPVPQRGRYVDTFRAILQLRDEGRIKVAGVCNFEIEHLQHVKDELGEFPAINQIELHPHLQQEELRAFHAAHGIVTQAWSPLASGGDVLTDPVIVGIAERLGRTPAQVILRWHLQLGNVVIPKSVTPARIAENFAVFDFELTDDDLAAIKKLNKDHRTGPDPKKFSAG</sequence>
<dbReference type="InterPro" id="IPR023210">
    <property type="entry name" value="NADP_OxRdtase_dom"/>
</dbReference>
<feature type="binding site" evidence="5">
    <location>
        <position position="116"/>
    </location>
    <ligand>
        <name>substrate</name>
    </ligand>
</feature>
<dbReference type="PANTHER" id="PTHR43827">
    <property type="entry name" value="2,5-DIKETO-D-GLUCONIC ACID REDUCTASE"/>
    <property type="match status" value="1"/>
</dbReference>
<dbReference type="PRINTS" id="PR00069">
    <property type="entry name" value="ALDKETRDTASE"/>
</dbReference>
<feature type="active site" description="Proton donor" evidence="4">
    <location>
        <position position="59"/>
    </location>
</feature>
<dbReference type="AlphaFoldDB" id="A0A839NBD6"/>
<feature type="site" description="Lowers pKa of active site Tyr" evidence="6">
    <location>
        <position position="84"/>
    </location>
</feature>
<evidence type="ECO:0000256" key="3">
    <source>
        <dbReference type="ARBA" id="ARBA00023002"/>
    </source>
</evidence>
<organism evidence="8 9">
    <name type="scientific">Flexivirga oryzae</name>
    <dbReference type="NCBI Taxonomy" id="1794944"/>
    <lineage>
        <taxon>Bacteria</taxon>
        <taxon>Bacillati</taxon>
        <taxon>Actinomycetota</taxon>
        <taxon>Actinomycetes</taxon>
        <taxon>Micrococcales</taxon>
        <taxon>Dermacoccaceae</taxon>
        <taxon>Flexivirga</taxon>
    </lineage>
</organism>
<comment type="similarity">
    <text evidence="1">Belongs to the aldo/keto reductase family.</text>
</comment>
<evidence type="ECO:0000313" key="8">
    <source>
        <dbReference type="EMBL" id="MBB2892515.1"/>
    </source>
</evidence>
<comment type="caution">
    <text evidence="8">The sequence shown here is derived from an EMBL/GenBank/DDBJ whole genome shotgun (WGS) entry which is preliminary data.</text>
</comment>
<dbReference type="Pfam" id="PF00248">
    <property type="entry name" value="Aldo_ket_red"/>
    <property type="match status" value="1"/>
</dbReference>
<keyword evidence="9" id="KW-1185">Reference proteome</keyword>
<dbReference type="GO" id="GO:0016616">
    <property type="term" value="F:oxidoreductase activity, acting on the CH-OH group of donors, NAD or NADP as acceptor"/>
    <property type="evidence" value="ECO:0007669"/>
    <property type="project" value="UniProtKB-ARBA"/>
</dbReference>
<protein>
    <submittedName>
        <fullName evidence="8">2,5-diketo-D-gluconate reductase A</fullName>
        <ecNumber evidence="8">1.1.1.346</ecNumber>
    </submittedName>
</protein>
<dbReference type="EMBL" id="JACHVQ010000001">
    <property type="protein sequence ID" value="MBB2892515.1"/>
    <property type="molecule type" value="Genomic_DNA"/>
</dbReference>
<evidence type="ECO:0000256" key="5">
    <source>
        <dbReference type="PIRSR" id="PIRSR000097-2"/>
    </source>
</evidence>
<dbReference type="Gene3D" id="3.20.20.100">
    <property type="entry name" value="NADP-dependent oxidoreductase domain"/>
    <property type="match status" value="1"/>
</dbReference>
<evidence type="ECO:0000256" key="4">
    <source>
        <dbReference type="PIRSR" id="PIRSR000097-1"/>
    </source>
</evidence>
<feature type="domain" description="NADP-dependent oxidoreductase" evidence="7">
    <location>
        <begin position="26"/>
        <end position="269"/>
    </location>
</feature>
<proteinExistence type="inferred from homology"/>
<dbReference type="SUPFAM" id="SSF51430">
    <property type="entry name" value="NAD(P)-linked oxidoreductase"/>
    <property type="match status" value="1"/>
</dbReference>
<evidence type="ECO:0000313" key="9">
    <source>
        <dbReference type="Proteomes" id="UP000559182"/>
    </source>
</evidence>
<evidence type="ECO:0000256" key="2">
    <source>
        <dbReference type="ARBA" id="ARBA00022857"/>
    </source>
</evidence>
<evidence type="ECO:0000256" key="1">
    <source>
        <dbReference type="ARBA" id="ARBA00007905"/>
    </source>
</evidence>
<evidence type="ECO:0000259" key="7">
    <source>
        <dbReference type="Pfam" id="PF00248"/>
    </source>
</evidence>
<dbReference type="EC" id="1.1.1.346" evidence="8"/>
<dbReference type="PANTHER" id="PTHR43827:SF3">
    <property type="entry name" value="NADP-DEPENDENT OXIDOREDUCTASE DOMAIN-CONTAINING PROTEIN"/>
    <property type="match status" value="1"/>
</dbReference>
<dbReference type="RefSeq" id="WP_183320664.1">
    <property type="nucleotide sequence ID" value="NZ_JACHVQ010000001.1"/>
</dbReference>
<reference evidence="8 9" key="1">
    <citation type="submission" date="2020-08" db="EMBL/GenBank/DDBJ databases">
        <title>Sequencing the genomes of 1000 actinobacteria strains.</title>
        <authorList>
            <person name="Klenk H.-P."/>
        </authorList>
    </citation>
    <scope>NUCLEOTIDE SEQUENCE [LARGE SCALE GENOMIC DNA]</scope>
    <source>
        <strain evidence="8 9">DSM 105369</strain>
    </source>
</reference>
<keyword evidence="3 8" id="KW-0560">Oxidoreductase</keyword>
<dbReference type="Proteomes" id="UP000559182">
    <property type="component" value="Unassembled WGS sequence"/>
</dbReference>
<gene>
    <name evidence="8" type="ORF">FHU39_002499</name>
</gene>
<dbReference type="InterPro" id="IPR020471">
    <property type="entry name" value="AKR"/>
</dbReference>
<dbReference type="PROSITE" id="PS00798">
    <property type="entry name" value="ALDOKETO_REDUCTASE_1"/>
    <property type="match status" value="1"/>
</dbReference>
<dbReference type="FunFam" id="3.20.20.100:FF:000002">
    <property type="entry name" value="2,5-diketo-D-gluconic acid reductase A"/>
    <property type="match status" value="1"/>
</dbReference>
<accession>A0A839NBD6</accession>
<evidence type="ECO:0000256" key="6">
    <source>
        <dbReference type="PIRSR" id="PIRSR000097-3"/>
    </source>
</evidence>
<dbReference type="PIRSF" id="PIRSF000097">
    <property type="entry name" value="AKR"/>
    <property type="match status" value="1"/>
</dbReference>
<keyword evidence="2" id="KW-0521">NADP</keyword>
<dbReference type="InterPro" id="IPR018170">
    <property type="entry name" value="Aldo/ket_reductase_CS"/>
</dbReference>
<dbReference type="PROSITE" id="PS00063">
    <property type="entry name" value="ALDOKETO_REDUCTASE_3"/>
    <property type="match status" value="1"/>
</dbReference>